<dbReference type="GO" id="GO:0005829">
    <property type="term" value="C:cytosol"/>
    <property type="evidence" value="ECO:0007669"/>
    <property type="project" value="TreeGrafter"/>
</dbReference>
<dbReference type="Pfam" id="PF13614">
    <property type="entry name" value="AAA_31"/>
    <property type="match status" value="1"/>
</dbReference>
<dbReference type="GO" id="GO:0005524">
    <property type="term" value="F:ATP binding"/>
    <property type="evidence" value="ECO:0007669"/>
    <property type="project" value="UniProtKB-KW"/>
</dbReference>
<dbReference type="FunFam" id="3.40.50.2300:FF:000121">
    <property type="entry name" value="Sensor histidine kinase RcsC"/>
    <property type="match status" value="1"/>
</dbReference>
<name>A0A3B0VT19_9ZZZZ</name>
<dbReference type="GO" id="GO:0006355">
    <property type="term" value="P:regulation of DNA-templated transcription"/>
    <property type="evidence" value="ECO:0007669"/>
    <property type="project" value="TreeGrafter"/>
</dbReference>
<dbReference type="InterPro" id="IPR025669">
    <property type="entry name" value="AAA_dom"/>
</dbReference>
<keyword evidence="11" id="KW-0804">Transcription</keyword>
<dbReference type="PROSITE" id="PS50110">
    <property type="entry name" value="RESPONSE_REGULATORY"/>
    <property type="match status" value="1"/>
</dbReference>
<dbReference type="GO" id="GO:0032993">
    <property type="term" value="C:protein-DNA complex"/>
    <property type="evidence" value="ECO:0007669"/>
    <property type="project" value="TreeGrafter"/>
</dbReference>
<dbReference type="InterPro" id="IPR001789">
    <property type="entry name" value="Sig_transdc_resp-reg_receiver"/>
</dbReference>
<organism evidence="13">
    <name type="scientific">hydrothermal vent metagenome</name>
    <dbReference type="NCBI Taxonomy" id="652676"/>
    <lineage>
        <taxon>unclassified sequences</taxon>
        <taxon>metagenomes</taxon>
        <taxon>ecological metagenomes</taxon>
    </lineage>
</organism>
<dbReference type="InterPro" id="IPR011006">
    <property type="entry name" value="CheY-like_superfamily"/>
</dbReference>
<evidence type="ECO:0000256" key="4">
    <source>
        <dbReference type="ARBA" id="ARBA00022679"/>
    </source>
</evidence>
<dbReference type="Gene3D" id="3.40.50.2300">
    <property type="match status" value="1"/>
</dbReference>
<dbReference type="AlphaFoldDB" id="A0A3B0VT19"/>
<dbReference type="PANTHER" id="PTHR48111">
    <property type="entry name" value="REGULATOR OF RPOS"/>
    <property type="match status" value="1"/>
</dbReference>
<dbReference type="SMART" id="SM00448">
    <property type="entry name" value="REC"/>
    <property type="match status" value="1"/>
</dbReference>
<dbReference type="GO" id="GO:0000156">
    <property type="term" value="F:phosphorelay response regulator activity"/>
    <property type="evidence" value="ECO:0007669"/>
    <property type="project" value="TreeGrafter"/>
</dbReference>
<comment type="catalytic activity">
    <reaction evidence="1">
        <text>ATP + protein L-histidine = ADP + protein N-phospho-L-histidine.</text>
        <dbReference type="EC" id="2.7.13.3"/>
    </reaction>
</comment>
<dbReference type="EMBL" id="UOEU01000539">
    <property type="protein sequence ID" value="VAW34564.1"/>
    <property type="molecule type" value="Genomic_DNA"/>
</dbReference>
<keyword evidence="9" id="KW-0805">Transcription regulation</keyword>
<protein>
    <recommendedName>
        <fullName evidence="2">histidine kinase</fullName>
        <ecNumber evidence="2">2.7.13.3</ecNumber>
    </recommendedName>
</protein>
<gene>
    <name evidence="13" type="ORF">MNBD_CHLOROFLEXI01-4531</name>
</gene>
<evidence type="ECO:0000256" key="2">
    <source>
        <dbReference type="ARBA" id="ARBA00012438"/>
    </source>
</evidence>
<evidence type="ECO:0000259" key="12">
    <source>
        <dbReference type="PROSITE" id="PS50110"/>
    </source>
</evidence>
<keyword evidence="10" id="KW-0238">DNA-binding</keyword>
<evidence type="ECO:0000256" key="8">
    <source>
        <dbReference type="ARBA" id="ARBA00023012"/>
    </source>
</evidence>
<evidence type="ECO:0000256" key="11">
    <source>
        <dbReference type="ARBA" id="ARBA00023163"/>
    </source>
</evidence>
<evidence type="ECO:0000256" key="5">
    <source>
        <dbReference type="ARBA" id="ARBA00022741"/>
    </source>
</evidence>
<keyword evidence="7" id="KW-0067">ATP-binding</keyword>
<evidence type="ECO:0000256" key="6">
    <source>
        <dbReference type="ARBA" id="ARBA00022777"/>
    </source>
</evidence>
<dbReference type="EC" id="2.7.13.3" evidence="2"/>
<dbReference type="PANTHER" id="PTHR48111:SF1">
    <property type="entry name" value="TWO-COMPONENT RESPONSE REGULATOR ORR33"/>
    <property type="match status" value="1"/>
</dbReference>
<proteinExistence type="predicted"/>
<dbReference type="GO" id="GO:0000976">
    <property type="term" value="F:transcription cis-regulatory region binding"/>
    <property type="evidence" value="ECO:0007669"/>
    <property type="project" value="TreeGrafter"/>
</dbReference>
<dbReference type="SUPFAM" id="SSF52172">
    <property type="entry name" value="CheY-like"/>
    <property type="match status" value="1"/>
</dbReference>
<evidence type="ECO:0000313" key="13">
    <source>
        <dbReference type="EMBL" id="VAW34564.1"/>
    </source>
</evidence>
<dbReference type="SUPFAM" id="SSF52540">
    <property type="entry name" value="P-loop containing nucleoside triphosphate hydrolases"/>
    <property type="match status" value="1"/>
</dbReference>
<dbReference type="Gene3D" id="3.40.50.300">
    <property type="entry name" value="P-loop containing nucleotide triphosphate hydrolases"/>
    <property type="match status" value="1"/>
</dbReference>
<evidence type="ECO:0000256" key="10">
    <source>
        <dbReference type="ARBA" id="ARBA00023125"/>
    </source>
</evidence>
<evidence type="ECO:0000256" key="1">
    <source>
        <dbReference type="ARBA" id="ARBA00000085"/>
    </source>
</evidence>
<dbReference type="Pfam" id="PF00072">
    <property type="entry name" value="Response_reg"/>
    <property type="match status" value="1"/>
</dbReference>
<dbReference type="InterPro" id="IPR027417">
    <property type="entry name" value="P-loop_NTPase"/>
</dbReference>
<sequence length="364" mass="40451">MYPNNMMQKKILIIDDEFPMRYLIEHQLKREGFTVTLAKDGKDGLTAVSRHKPDLVVLDVMMPGMDGFEVCQQLKSTPETSQIPVIFLTASEVKEYKTRAFAVGADDYLTKPFLAEELTAHISAVLKRSERVKTGIISNSTGRVVSIFSPKGGVGTTTLAIQLAEAIIMHENKPVVLIDLNLPFGGIAPMLNLHTQRNILDLLNAPTEHFSIPYIRQFTQRHRADLLVVPAPGSFVATGSKNIVQKLGVLLKRLTEAGYQVVLDLGSQLNVLARTAMRESDTVFVVTSGQPIANQLCEAFLQDASEIGLESRRLMPVINETHGRIANVNLTRLPVARIPHTSERSRTRLWLKEQGIRKLVSIVR</sequence>
<dbReference type="GO" id="GO:0004673">
    <property type="term" value="F:protein histidine kinase activity"/>
    <property type="evidence" value="ECO:0007669"/>
    <property type="project" value="UniProtKB-EC"/>
</dbReference>
<evidence type="ECO:0000256" key="7">
    <source>
        <dbReference type="ARBA" id="ARBA00022840"/>
    </source>
</evidence>
<evidence type="ECO:0000256" key="9">
    <source>
        <dbReference type="ARBA" id="ARBA00023015"/>
    </source>
</evidence>
<keyword evidence="8" id="KW-0902">Two-component regulatory system</keyword>
<dbReference type="InterPro" id="IPR039420">
    <property type="entry name" value="WalR-like"/>
</dbReference>
<accession>A0A3B0VT19</accession>
<keyword evidence="4" id="KW-0808">Transferase</keyword>
<feature type="domain" description="Response regulatory" evidence="12">
    <location>
        <begin position="10"/>
        <end position="126"/>
    </location>
</feature>
<keyword evidence="6" id="KW-0418">Kinase</keyword>
<keyword evidence="3" id="KW-0597">Phosphoprotein</keyword>
<evidence type="ECO:0000256" key="3">
    <source>
        <dbReference type="ARBA" id="ARBA00022553"/>
    </source>
</evidence>
<keyword evidence="5" id="KW-0547">Nucleotide-binding</keyword>
<reference evidence="13" key="1">
    <citation type="submission" date="2018-06" db="EMBL/GenBank/DDBJ databases">
        <authorList>
            <person name="Zhirakovskaya E."/>
        </authorList>
    </citation>
    <scope>NUCLEOTIDE SEQUENCE</scope>
</reference>